<proteinExistence type="predicted"/>
<accession>A0A1H3W2U4</accession>
<sequence length="50" mass="5734">MHKRLCIKKTGLKAGFPLDFAYFLQSLPGSDSATRTGENTYVCYFYLENH</sequence>
<evidence type="ECO:0000313" key="2">
    <source>
        <dbReference type="Proteomes" id="UP000199041"/>
    </source>
</evidence>
<keyword evidence="2" id="KW-1185">Reference proteome</keyword>
<organism evidence="1 2">
    <name type="scientific">Arachidicoccus rhizosphaerae</name>
    <dbReference type="NCBI Taxonomy" id="551991"/>
    <lineage>
        <taxon>Bacteria</taxon>
        <taxon>Pseudomonadati</taxon>
        <taxon>Bacteroidota</taxon>
        <taxon>Chitinophagia</taxon>
        <taxon>Chitinophagales</taxon>
        <taxon>Chitinophagaceae</taxon>
        <taxon>Arachidicoccus</taxon>
    </lineage>
</organism>
<dbReference type="EMBL" id="FNQY01000002">
    <property type="protein sequence ID" value="SDZ80642.1"/>
    <property type="molecule type" value="Genomic_DNA"/>
</dbReference>
<dbReference type="Proteomes" id="UP000199041">
    <property type="component" value="Unassembled WGS sequence"/>
</dbReference>
<reference evidence="1 2" key="1">
    <citation type="submission" date="2016-10" db="EMBL/GenBank/DDBJ databases">
        <authorList>
            <person name="de Groot N.N."/>
        </authorList>
    </citation>
    <scope>NUCLEOTIDE SEQUENCE [LARGE SCALE GENOMIC DNA]</scope>
    <source>
        <strain evidence="1 2">Vu-144</strain>
    </source>
</reference>
<name>A0A1H3W2U4_9BACT</name>
<evidence type="ECO:0000313" key="1">
    <source>
        <dbReference type="EMBL" id="SDZ80642.1"/>
    </source>
</evidence>
<dbReference type="AlphaFoldDB" id="A0A1H3W2U4"/>
<gene>
    <name evidence="1" type="ORF">SAMN05192529_10235</name>
</gene>
<protein>
    <submittedName>
        <fullName evidence="1">Uncharacterized protein</fullName>
    </submittedName>
</protein>